<comment type="caution">
    <text evidence="4">The sequence shown here is derived from an EMBL/GenBank/DDBJ whole genome shotgun (WGS) entry which is preliminary data.</text>
</comment>
<dbReference type="PANTHER" id="PTHR11496:SF103">
    <property type="entry name" value="DEHYDROGENASE, PUTATIVE-RELATED"/>
    <property type="match status" value="1"/>
</dbReference>
<evidence type="ECO:0000259" key="2">
    <source>
        <dbReference type="Pfam" id="PF00465"/>
    </source>
</evidence>
<dbReference type="Gene3D" id="3.40.50.1970">
    <property type="match status" value="1"/>
</dbReference>
<proteinExistence type="predicted"/>
<dbReference type="SUPFAM" id="SSF56796">
    <property type="entry name" value="Dehydroquinate synthase-like"/>
    <property type="match status" value="1"/>
</dbReference>
<dbReference type="Pfam" id="PF00465">
    <property type="entry name" value="Fe-ADH"/>
    <property type="match status" value="1"/>
</dbReference>
<organism evidence="4 5">
    <name type="scientific">Aduncisulcus paluster</name>
    <dbReference type="NCBI Taxonomy" id="2918883"/>
    <lineage>
        <taxon>Eukaryota</taxon>
        <taxon>Metamonada</taxon>
        <taxon>Carpediemonas-like organisms</taxon>
        <taxon>Aduncisulcus</taxon>
    </lineage>
</organism>
<dbReference type="InterPro" id="IPR001670">
    <property type="entry name" value="ADH_Fe/GldA"/>
</dbReference>
<dbReference type="InterPro" id="IPR039697">
    <property type="entry name" value="Alcohol_dehydrogenase_Fe"/>
</dbReference>
<evidence type="ECO:0000256" key="1">
    <source>
        <dbReference type="ARBA" id="ARBA00023002"/>
    </source>
</evidence>
<gene>
    <name evidence="4" type="ORF">ADUPG1_010754</name>
</gene>
<dbReference type="PANTHER" id="PTHR11496">
    <property type="entry name" value="ALCOHOL DEHYDROGENASE"/>
    <property type="match status" value="1"/>
</dbReference>
<name>A0ABQ5JSY6_9EUKA</name>
<evidence type="ECO:0000313" key="5">
    <source>
        <dbReference type="Proteomes" id="UP001057375"/>
    </source>
</evidence>
<sequence length="427" mass="46812">MFKDRSLPGAKKVIRDYCTKVVDLKYIDRDVLVSMETDIDEISPRMVLIVTGKKSAKENGSYKMLESILTVNSISHFLFDEVEQNPSISTVFKCVEQFQKETSLEKPDLIFAIGGGSPLDCAKAIDFAFCGVRDFTDKDDQPSQPLIPYFCIPTTAGTGSEITPYSILTNPRTKTKFGTAQRLTPTCSYIFPSFLVETPLQITASTVFDAISHLVEAGLTVKATPEVRLEALSGIRLLSPYIPQICAACSAVKSYNEGRCDGLERIKPFLSKLKNESFRLNTLHASSVGGVVISKAGTSLPHGLGYSLTTHLGLSHGVANAATFSKYLAFCCRTLGPQARDFVFDVLDILLRDCVKAGSVPKWKPEDLDKYLINIWFDHPIAVTRAQKEIFVSAALANKGKLAQHGAPVTKADIEEMLFGSGFLKVE</sequence>
<dbReference type="Gene3D" id="1.20.1090.10">
    <property type="entry name" value="Dehydroquinate synthase-like - alpha domain"/>
    <property type="match status" value="1"/>
</dbReference>
<dbReference type="Pfam" id="PF25137">
    <property type="entry name" value="ADH_Fe_C"/>
    <property type="match status" value="1"/>
</dbReference>
<accession>A0ABQ5JSY6</accession>
<feature type="domain" description="Alcohol dehydrogenase iron-type/glycerol dehydrogenase GldA" evidence="2">
    <location>
        <begin position="29"/>
        <end position="188"/>
    </location>
</feature>
<feature type="domain" description="Fe-containing alcohol dehydrogenase-like C-terminal" evidence="3">
    <location>
        <begin position="265"/>
        <end position="332"/>
    </location>
</feature>
<keyword evidence="1" id="KW-0560">Oxidoreductase</keyword>
<evidence type="ECO:0000259" key="3">
    <source>
        <dbReference type="Pfam" id="PF25137"/>
    </source>
</evidence>
<evidence type="ECO:0000313" key="4">
    <source>
        <dbReference type="EMBL" id="GKT15625.1"/>
    </source>
</evidence>
<dbReference type="Proteomes" id="UP001057375">
    <property type="component" value="Unassembled WGS sequence"/>
</dbReference>
<keyword evidence="5" id="KW-1185">Reference proteome</keyword>
<reference evidence="4" key="1">
    <citation type="submission" date="2022-03" db="EMBL/GenBank/DDBJ databases">
        <title>Draft genome sequence of Aduncisulcus paluster, a free-living microaerophilic Fornicata.</title>
        <authorList>
            <person name="Yuyama I."/>
            <person name="Kume K."/>
            <person name="Tamura T."/>
            <person name="Inagaki Y."/>
            <person name="Hashimoto T."/>
        </authorList>
    </citation>
    <scope>NUCLEOTIDE SEQUENCE</scope>
    <source>
        <strain evidence="4">NY0171</strain>
    </source>
</reference>
<dbReference type="EMBL" id="BQXS01011688">
    <property type="protein sequence ID" value="GKT15625.1"/>
    <property type="molecule type" value="Genomic_DNA"/>
</dbReference>
<protein>
    <submittedName>
        <fullName evidence="4">Iron-type alcohol dehydrogenase-like protein</fullName>
    </submittedName>
</protein>
<dbReference type="InterPro" id="IPR056798">
    <property type="entry name" value="ADH_Fe_C"/>
</dbReference>